<dbReference type="InterPro" id="IPR025187">
    <property type="entry name" value="DUF4112"/>
</dbReference>
<keyword evidence="3" id="KW-1185">Reference proteome</keyword>
<dbReference type="Proteomes" id="UP001596053">
    <property type="component" value="Unassembled WGS sequence"/>
</dbReference>
<gene>
    <name evidence="2" type="ORF">ACFPOB_29880</name>
</gene>
<dbReference type="EMBL" id="JBHSLW010000104">
    <property type="protein sequence ID" value="MFC5423746.1"/>
    <property type="molecule type" value="Genomic_DNA"/>
</dbReference>
<name>A0ABW0J0X7_9HYPH</name>
<proteinExistence type="predicted"/>
<keyword evidence="1" id="KW-0812">Transmembrane</keyword>
<dbReference type="PANTHER" id="PTHR35519">
    <property type="entry name" value="MEMBRANE PROTEINS"/>
    <property type="match status" value="1"/>
</dbReference>
<keyword evidence="1" id="KW-0472">Membrane</keyword>
<feature type="transmembrane region" description="Helical" evidence="1">
    <location>
        <begin position="45"/>
        <end position="67"/>
    </location>
</feature>
<dbReference type="PANTHER" id="PTHR35519:SF2">
    <property type="entry name" value="PH DOMAIN PROTEIN"/>
    <property type="match status" value="1"/>
</dbReference>
<evidence type="ECO:0000256" key="1">
    <source>
        <dbReference type="SAM" id="Phobius"/>
    </source>
</evidence>
<dbReference type="RefSeq" id="WP_377801803.1">
    <property type="nucleotide sequence ID" value="NZ_JBHSLW010000104.1"/>
</dbReference>
<protein>
    <submittedName>
        <fullName evidence="2">DUF4112 domain-containing protein</fullName>
    </submittedName>
</protein>
<organism evidence="2 3">
    <name type="scientific">Bosea eneae</name>
    <dbReference type="NCBI Taxonomy" id="151454"/>
    <lineage>
        <taxon>Bacteria</taxon>
        <taxon>Pseudomonadati</taxon>
        <taxon>Pseudomonadota</taxon>
        <taxon>Alphaproteobacteria</taxon>
        <taxon>Hyphomicrobiales</taxon>
        <taxon>Boseaceae</taxon>
        <taxon>Bosea</taxon>
    </lineage>
</organism>
<accession>A0ABW0J0X7</accession>
<evidence type="ECO:0000313" key="3">
    <source>
        <dbReference type="Proteomes" id="UP001596053"/>
    </source>
</evidence>
<comment type="caution">
    <text evidence="2">The sequence shown here is derived from an EMBL/GenBank/DDBJ whole genome shotgun (WGS) entry which is preliminary data.</text>
</comment>
<reference evidence="3" key="1">
    <citation type="journal article" date="2019" name="Int. J. Syst. Evol. Microbiol.">
        <title>The Global Catalogue of Microorganisms (GCM) 10K type strain sequencing project: providing services to taxonomists for standard genome sequencing and annotation.</title>
        <authorList>
            <consortium name="The Broad Institute Genomics Platform"/>
            <consortium name="The Broad Institute Genome Sequencing Center for Infectious Disease"/>
            <person name="Wu L."/>
            <person name="Ma J."/>
        </authorList>
    </citation>
    <scope>NUCLEOTIDE SEQUENCE [LARGE SCALE GENOMIC DNA]</scope>
    <source>
        <strain evidence="3">NCAIM B.01391</strain>
    </source>
</reference>
<evidence type="ECO:0000313" key="2">
    <source>
        <dbReference type="EMBL" id="MFC5423746.1"/>
    </source>
</evidence>
<feature type="transmembrane region" description="Helical" evidence="1">
    <location>
        <begin position="79"/>
        <end position="101"/>
    </location>
</feature>
<dbReference type="Pfam" id="PF13430">
    <property type="entry name" value="DUF4112"/>
    <property type="match status" value="1"/>
</dbReference>
<sequence length="125" mass="13396">MTTLAFDIPSPTSRQETLARLDALARLLDSAVRVPGTNVRVGADALLNLVPGVGTFVAKGLASYLIVEARRHGVPTSTLLRMAGNVAVDFAISAVPVVGWFGDAFYRANQRNIALLRAHLQRRTA</sequence>
<keyword evidence="1" id="KW-1133">Transmembrane helix</keyword>